<name>A0A645G2L2_9ZZZZ</name>
<gene>
    <name evidence="1" type="ORF">SDC9_167560</name>
</gene>
<evidence type="ECO:0000313" key="1">
    <source>
        <dbReference type="EMBL" id="MPN20182.1"/>
    </source>
</evidence>
<dbReference type="AlphaFoldDB" id="A0A645G2L2"/>
<comment type="caution">
    <text evidence="1">The sequence shown here is derived from an EMBL/GenBank/DDBJ whole genome shotgun (WGS) entry which is preliminary data.</text>
</comment>
<sequence>MADLSFLEKFYSEHYKPESRYLQEVYREPEAWQAEHADSRRA</sequence>
<accession>A0A645G2L2</accession>
<dbReference type="EMBL" id="VSSQ01067872">
    <property type="protein sequence ID" value="MPN20182.1"/>
    <property type="molecule type" value="Genomic_DNA"/>
</dbReference>
<organism evidence="1">
    <name type="scientific">bioreactor metagenome</name>
    <dbReference type="NCBI Taxonomy" id="1076179"/>
    <lineage>
        <taxon>unclassified sequences</taxon>
        <taxon>metagenomes</taxon>
        <taxon>ecological metagenomes</taxon>
    </lineage>
</organism>
<proteinExistence type="predicted"/>
<reference evidence="1" key="1">
    <citation type="submission" date="2019-08" db="EMBL/GenBank/DDBJ databases">
        <authorList>
            <person name="Kucharzyk K."/>
            <person name="Murdoch R.W."/>
            <person name="Higgins S."/>
            <person name="Loffler F."/>
        </authorList>
    </citation>
    <scope>NUCLEOTIDE SEQUENCE</scope>
</reference>
<protein>
    <submittedName>
        <fullName evidence="1">Uncharacterized protein</fullName>
    </submittedName>
</protein>